<protein>
    <recommendedName>
        <fullName evidence="3">Leucine-rich repeat domain-containing protein</fullName>
    </recommendedName>
</protein>
<evidence type="ECO:0008006" key="3">
    <source>
        <dbReference type="Google" id="ProtNLM"/>
    </source>
</evidence>
<evidence type="ECO:0000313" key="1">
    <source>
        <dbReference type="EMBL" id="MBB4014966.1"/>
    </source>
</evidence>
<dbReference type="Gene3D" id="3.80.10.10">
    <property type="entry name" value="Ribonuclease Inhibitor"/>
    <property type="match status" value="1"/>
</dbReference>
<keyword evidence="2" id="KW-1185">Reference proteome</keyword>
<name>A0A840BVZ6_9RHOO</name>
<organism evidence="1 2">
    <name type="scientific">Niveibacterium umoris</name>
    <dbReference type="NCBI Taxonomy" id="1193620"/>
    <lineage>
        <taxon>Bacteria</taxon>
        <taxon>Pseudomonadati</taxon>
        <taxon>Pseudomonadota</taxon>
        <taxon>Betaproteobacteria</taxon>
        <taxon>Rhodocyclales</taxon>
        <taxon>Rhodocyclaceae</taxon>
        <taxon>Niveibacterium</taxon>
    </lineage>
</organism>
<comment type="caution">
    <text evidence="1">The sequence shown here is derived from an EMBL/GenBank/DDBJ whole genome shotgun (WGS) entry which is preliminary data.</text>
</comment>
<gene>
    <name evidence="1" type="ORF">GGR36_004334</name>
</gene>
<dbReference type="AlphaFoldDB" id="A0A840BVZ6"/>
<dbReference type="RefSeq" id="WP_183638591.1">
    <property type="nucleotide sequence ID" value="NZ_BAABLE010000007.1"/>
</dbReference>
<accession>A0A840BVZ6</accession>
<dbReference type="SUPFAM" id="SSF52058">
    <property type="entry name" value="L domain-like"/>
    <property type="match status" value="1"/>
</dbReference>
<evidence type="ECO:0000313" key="2">
    <source>
        <dbReference type="Proteomes" id="UP000561045"/>
    </source>
</evidence>
<proteinExistence type="predicted"/>
<reference evidence="1 2" key="1">
    <citation type="submission" date="2020-08" db="EMBL/GenBank/DDBJ databases">
        <title>Genomic Encyclopedia of Type Strains, Phase IV (KMG-IV): sequencing the most valuable type-strain genomes for metagenomic binning, comparative biology and taxonomic classification.</title>
        <authorList>
            <person name="Goeker M."/>
        </authorList>
    </citation>
    <scope>NUCLEOTIDE SEQUENCE [LARGE SCALE GENOMIC DNA]</scope>
    <source>
        <strain evidence="1 2">DSM 106739</strain>
    </source>
</reference>
<sequence length="242" mass="27496">MVMLLLDRPFEQTLLNTEAELDLRNVGSKVWPTVLSVCRTSDLRLYHITLESLEGIEKLVSLSRLAMEWATKILDIAPIFRLGGLTALSVFDFSKLRQLDGIESLTELVELNLSGSRGSLTPRLKLLSVKPIVKLDRLTSFSLTNAQLADDDITVLARCKNLRHLHLSNQFDRRQFAYLAKHLNGQLLEPLSAFSETNLKCEQCGGKKSMFTGRKMPFLCRSCDSSRFDRYLAEYERLVRDA</sequence>
<dbReference type="EMBL" id="JACIET010000009">
    <property type="protein sequence ID" value="MBB4014966.1"/>
    <property type="molecule type" value="Genomic_DNA"/>
</dbReference>
<dbReference type="InterPro" id="IPR032675">
    <property type="entry name" value="LRR_dom_sf"/>
</dbReference>
<dbReference type="Proteomes" id="UP000561045">
    <property type="component" value="Unassembled WGS sequence"/>
</dbReference>